<dbReference type="InterPro" id="IPR013785">
    <property type="entry name" value="Aldolase_TIM"/>
</dbReference>
<accession>A0A841GRU0</accession>
<dbReference type="RefSeq" id="WP_205761157.1">
    <property type="nucleotide sequence ID" value="NZ_JABDTL010000001.1"/>
</dbReference>
<dbReference type="GO" id="GO:0008270">
    <property type="term" value="F:zinc ion binding"/>
    <property type="evidence" value="ECO:0007669"/>
    <property type="project" value="InterPro"/>
</dbReference>
<dbReference type="Proteomes" id="UP000582837">
    <property type="component" value="Unassembled WGS sequence"/>
</dbReference>
<keyword evidence="2" id="KW-1185">Reference proteome</keyword>
<dbReference type="GO" id="GO:0005975">
    <property type="term" value="P:carbohydrate metabolic process"/>
    <property type="evidence" value="ECO:0007669"/>
    <property type="project" value="InterPro"/>
</dbReference>
<reference evidence="1 2" key="1">
    <citation type="submission" date="2020-08" db="EMBL/GenBank/DDBJ databases">
        <title>Genomic Encyclopedia of Type Strains, Phase IV (KMG-IV): sequencing the most valuable type-strain genomes for metagenomic binning, comparative biology and taxonomic classification.</title>
        <authorList>
            <person name="Goeker M."/>
        </authorList>
    </citation>
    <scope>NUCLEOTIDE SEQUENCE [LARGE SCALE GENOMIC DNA]</scope>
    <source>
        <strain evidence="1 2">DSM 29007</strain>
    </source>
</reference>
<name>A0A841GRU0_9BACT</name>
<dbReference type="Gene3D" id="3.20.20.70">
    <property type="entry name" value="Aldolase class I"/>
    <property type="match status" value="1"/>
</dbReference>
<gene>
    <name evidence="1" type="ORF">HNQ61_000620</name>
</gene>
<dbReference type="SUPFAM" id="SSF51569">
    <property type="entry name" value="Aldolase"/>
    <property type="match status" value="1"/>
</dbReference>
<dbReference type="GO" id="GO:0016832">
    <property type="term" value="F:aldehyde-lyase activity"/>
    <property type="evidence" value="ECO:0007669"/>
    <property type="project" value="InterPro"/>
</dbReference>
<dbReference type="InterPro" id="IPR000771">
    <property type="entry name" value="FBA_II"/>
</dbReference>
<comment type="caution">
    <text evidence="1">The sequence shown here is derived from an EMBL/GenBank/DDBJ whole genome shotgun (WGS) entry which is preliminary data.</text>
</comment>
<dbReference type="EMBL" id="JACHIA010000001">
    <property type="protein sequence ID" value="MBB6069009.1"/>
    <property type="molecule type" value="Genomic_DNA"/>
</dbReference>
<evidence type="ECO:0000313" key="1">
    <source>
        <dbReference type="EMBL" id="MBB6069009.1"/>
    </source>
</evidence>
<evidence type="ECO:0000313" key="2">
    <source>
        <dbReference type="Proteomes" id="UP000582837"/>
    </source>
</evidence>
<sequence length="492" mass="54346">MVNTAATAAEGLEMFSRPSVRTLLDDVRETLRVSDTGAVELVSADALRATGIDQLVRAAVFGVDEDTRDTARWLILRAGHAVGIAPASIHDLYTARGRGDVAGFTVPAINVRAASFDTGRALFRAAKELRVGALICEIARSEIGYTDQRPAEYVSVMIAAAVKEGWSGPLFIQGDHFQVNAKKYKADPEPELQAVKDIIREGMHAGFYNIDIDTSTLVDLDKDGLDAQQELNYRLSAELTAYVRKHEPAGITVSIGGEIGEVGTENSTPEELRAYMDGYNRELARVAETEGRPVAGLSKISVQSGTTHGGTVLPDGSIQDVAIDFETLRNLSEIARREYGMSGAVQHGASTLPQTAFGNFPTVETAEIHLATNFQNLLYDAIPDELRDRMYEHTRKSFPEERKPSDTEEQFIYKARKKAIGAFKRELWDLPEADRERIRAVLYDQFTFLFRQLRVEGTMDAVAKHVPLPEIHRTSPADMRMKAAEDDWDLSD</sequence>
<dbReference type="AlphaFoldDB" id="A0A841GRU0"/>
<dbReference type="Pfam" id="PF01116">
    <property type="entry name" value="F_bP_aldolase"/>
    <property type="match status" value="1"/>
</dbReference>
<protein>
    <submittedName>
        <fullName evidence="1">Fructose/tagatose bisphosphate aldolase</fullName>
    </submittedName>
</protein>
<organism evidence="1 2">
    <name type="scientific">Longimicrobium terrae</name>
    <dbReference type="NCBI Taxonomy" id="1639882"/>
    <lineage>
        <taxon>Bacteria</taxon>
        <taxon>Pseudomonadati</taxon>
        <taxon>Gemmatimonadota</taxon>
        <taxon>Longimicrobiia</taxon>
        <taxon>Longimicrobiales</taxon>
        <taxon>Longimicrobiaceae</taxon>
        <taxon>Longimicrobium</taxon>
    </lineage>
</organism>
<proteinExistence type="predicted"/>